<accession>A0A8T1Q1Z4</accession>
<comment type="caution">
    <text evidence="1">The sequence shown here is derived from an EMBL/GenBank/DDBJ whole genome shotgun (WGS) entry which is preliminary data.</text>
</comment>
<sequence length="234" mass="26952">MFMTNDDSIGAFYIGYDDRVYCIRSLNEESNLETKDYEVESNSFYPKVICGSSPWGAEIPEFFNIRSFGSHVKLPIHPNLDNNMSKCLGCVLLTIYEVDKLENSDPRIFESSHPDHQFVQFFYHFETNEGPLKEPLVLPAPEDPFVGPFAFLVHVPVKWFLEQSNNLDEWSYIGVSIKASSYSVKVKECGARLLTHIPPSELHKNFYAYGSTFEIRHHLYCCLEMGSHVLTIRF</sequence>
<organism evidence="1 2">
    <name type="scientific">Carya illinoinensis</name>
    <name type="common">Pecan</name>
    <dbReference type="NCBI Taxonomy" id="32201"/>
    <lineage>
        <taxon>Eukaryota</taxon>
        <taxon>Viridiplantae</taxon>
        <taxon>Streptophyta</taxon>
        <taxon>Embryophyta</taxon>
        <taxon>Tracheophyta</taxon>
        <taxon>Spermatophyta</taxon>
        <taxon>Magnoliopsida</taxon>
        <taxon>eudicotyledons</taxon>
        <taxon>Gunneridae</taxon>
        <taxon>Pentapetalae</taxon>
        <taxon>rosids</taxon>
        <taxon>fabids</taxon>
        <taxon>Fagales</taxon>
        <taxon>Juglandaceae</taxon>
        <taxon>Carya</taxon>
    </lineage>
</organism>
<reference evidence="1" key="1">
    <citation type="submission" date="2020-12" db="EMBL/GenBank/DDBJ databases">
        <title>WGS assembly of Carya illinoinensis cv. Pawnee.</title>
        <authorList>
            <person name="Platts A."/>
            <person name="Shu S."/>
            <person name="Wright S."/>
            <person name="Barry K."/>
            <person name="Edger P."/>
            <person name="Pires J.C."/>
            <person name="Schmutz J."/>
        </authorList>
    </citation>
    <scope>NUCLEOTIDE SEQUENCE</scope>
    <source>
        <tissue evidence="1">Leaf</tissue>
    </source>
</reference>
<gene>
    <name evidence="1" type="ORF">CIPAW_07G052300</name>
</gene>
<protein>
    <submittedName>
        <fullName evidence="1">Uncharacterized protein</fullName>
    </submittedName>
</protein>
<dbReference type="EMBL" id="CM031815">
    <property type="protein sequence ID" value="KAG6647062.1"/>
    <property type="molecule type" value="Genomic_DNA"/>
</dbReference>
<proteinExistence type="predicted"/>
<name>A0A8T1Q1Z4_CARIL</name>
<evidence type="ECO:0000313" key="1">
    <source>
        <dbReference type="EMBL" id="KAG6647062.1"/>
    </source>
</evidence>
<dbReference type="Proteomes" id="UP000811609">
    <property type="component" value="Chromosome 7"/>
</dbReference>
<keyword evidence="2" id="KW-1185">Reference proteome</keyword>
<dbReference type="AlphaFoldDB" id="A0A8T1Q1Z4"/>
<evidence type="ECO:0000313" key="2">
    <source>
        <dbReference type="Proteomes" id="UP000811609"/>
    </source>
</evidence>